<dbReference type="Proteomes" id="UP000000305">
    <property type="component" value="Unassembled WGS sequence"/>
</dbReference>
<evidence type="ECO:0000313" key="3">
    <source>
        <dbReference type="Proteomes" id="UP000000305"/>
    </source>
</evidence>
<name>E9GRL9_DAPPU</name>
<evidence type="ECO:0000256" key="1">
    <source>
        <dbReference type="SAM" id="MobiDB-lite"/>
    </source>
</evidence>
<sequence length="691" mass="75885">MKCAKNWILARNPLGELQRIAGGRHGEPFRETPSTDGTNQSQDNKTIRANAETVKFRCYYLVSPEANEKSSSFHVDTLSSCLITSHCSPTHKTDMEQRTVTAVTAKMTTAQSRIRSELGNFPSGPTKFTVVHRRPVFFVPPQQQQSPPPTSGVSVLLANAMCRFAHHPVAGTAQKSTAPECSRMSSTANATTTSTTTTSSSGSVLVSSHQQQTNGIGKRAAADAVARQNSGSDIVKPAAAGCIKPILKRSLSADHLDSFQPVPAKRPFPVQIWFNNPPRGPRPLVATAFWLDSPLHDSQAFVYIKLLEASQARRYLQLQSKPRKYLHLTSGWIVVINNPPAASRKPELMLPPMTVKLMPAQVKPVISTAAAQRPFLPQQITAKTAQQPVLVGKSVQLVANQPTSQNQPFKKSSSSQLPPPPPLISLRPQSQSAQPQQPTIPKREIESPPPLQEHPLELCNNKRSRKQSTDDCDSPPDSPRLVINHSAPSSPLNLAMNGLNSSIPATSNNNNISPAIAAAATTTKRKISLPTPFTLTENNRSQNEPLDLASPSPTAVFNRMTLTDILSPASPATENFRRRLILVLQVLLGKRRLLNLGHPEASVEEILARILKKADVVPAKSSDVRLNWLKFLRLCVKNEDAWKREGWDRKSPDAILDEIYLQDVIPILRKSEPSRRINEYLQQVDAEKNVT</sequence>
<dbReference type="KEGG" id="dpx:DAPPUDRAFT_105730"/>
<feature type="region of interest" description="Disordered" evidence="1">
    <location>
        <begin position="403"/>
        <end position="489"/>
    </location>
</feature>
<accession>E9GRL9</accession>
<feature type="compositionally biased region" description="Low complexity" evidence="1">
    <location>
        <begin position="185"/>
        <end position="204"/>
    </location>
</feature>
<feature type="region of interest" description="Disordered" evidence="1">
    <location>
        <begin position="171"/>
        <end position="204"/>
    </location>
</feature>
<keyword evidence="3" id="KW-1185">Reference proteome</keyword>
<feature type="region of interest" description="Disordered" evidence="1">
    <location>
        <begin position="22"/>
        <end position="43"/>
    </location>
</feature>
<feature type="compositionally biased region" description="Polar residues" evidence="1">
    <location>
        <begin position="533"/>
        <end position="544"/>
    </location>
</feature>
<evidence type="ECO:0000313" key="2">
    <source>
        <dbReference type="EMBL" id="EFX77890.1"/>
    </source>
</evidence>
<gene>
    <name evidence="2" type="ORF">DAPPUDRAFT_105730</name>
</gene>
<feature type="region of interest" description="Disordered" evidence="1">
    <location>
        <begin position="533"/>
        <end position="552"/>
    </location>
</feature>
<dbReference type="EMBL" id="GL732560">
    <property type="protein sequence ID" value="EFX77890.1"/>
    <property type="molecule type" value="Genomic_DNA"/>
</dbReference>
<feature type="compositionally biased region" description="Polar residues" evidence="1">
    <location>
        <begin position="32"/>
        <end position="43"/>
    </location>
</feature>
<dbReference type="HOGENOM" id="CLU_398652_0_0_1"/>
<organism evidence="2 3">
    <name type="scientific">Daphnia pulex</name>
    <name type="common">Water flea</name>
    <dbReference type="NCBI Taxonomy" id="6669"/>
    <lineage>
        <taxon>Eukaryota</taxon>
        <taxon>Metazoa</taxon>
        <taxon>Ecdysozoa</taxon>
        <taxon>Arthropoda</taxon>
        <taxon>Crustacea</taxon>
        <taxon>Branchiopoda</taxon>
        <taxon>Diplostraca</taxon>
        <taxon>Cladocera</taxon>
        <taxon>Anomopoda</taxon>
        <taxon>Daphniidae</taxon>
        <taxon>Daphnia</taxon>
    </lineage>
</organism>
<dbReference type="AlphaFoldDB" id="E9GRL9"/>
<proteinExistence type="predicted"/>
<protein>
    <submittedName>
        <fullName evidence="2">Uncharacterized protein</fullName>
    </submittedName>
</protein>
<dbReference type="InParanoid" id="E9GRL9"/>
<dbReference type="OrthoDB" id="6365078at2759"/>
<reference evidence="2 3" key="1">
    <citation type="journal article" date="2011" name="Science">
        <title>The ecoresponsive genome of Daphnia pulex.</title>
        <authorList>
            <person name="Colbourne J.K."/>
            <person name="Pfrender M.E."/>
            <person name="Gilbert D."/>
            <person name="Thomas W.K."/>
            <person name="Tucker A."/>
            <person name="Oakley T.H."/>
            <person name="Tokishita S."/>
            <person name="Aerts A."/>
            <person name="Arnold G.J."/>
            <person name="Basu M.K."/>
            <person name="Bauer D.J."/>
            <person name="Caceres C.E."/>
            <person name="Carmel L."/>
            <person name="Casola C."/>
            <person name="Choi J.H."/>
            <person name="Detter J.C."/>
            <person name="Dong Q."/>
            <person name="Dusheyko S."/>
            <person name="Eads B.D."/>
            <person name="Frohlich T."/>
            <person name="Geiler-Samerotte K.A."/>
            <person name="Gerlach D."/>
            <person name="Hatcher P."/>
            <person name="Jogdeo S."/>
            <person name="Krijgsveld J."/>
            <person name="Kriventseva E.V."/>
            <person name="Kultz D."/>
            <person name="Laforsch C."/>
            <person name="Lindquist E."/>
            <person name="Lopez J."/>
            <person name="Manak J.R."/>
            <person name="Muller J."/>
            <person name="Pangilinan J."/>
            <person name="Patwardhan R.P."/>
            <person name="Pitluck S."/>
            <person name="Pritham E.J."/>
            <person name="Rechtsteiner A."/>
            <person name="Rho M."/>
            <person name="Rogozin I.B."/>
            <person name="Sakarya O."/>
            <person name="Salamov A."/>
            <person name="Schaack S."/>
            <person name="Shapiro H."/>
            <person name="Shiga Y."/>
            <person name="Skalitzky C."/>
            <person name="Smith Z."/>
            <person name="Souvorov A."/>
            <person name="Sung W."/>
            <person name="Tang Z."/>
            <person name="Tsuchiya D."/>
            <person name="Tu H."/>
            <person name="Vos H."/>
            <person name="Wang M."/>
            <person name="Wolf Y.I."/>
            <person name="Yamagata H."/>
            <person name="Yamada T."/>
            <person name="Ye Y."/>
            <person name="Shaw J.R."/>
            <person name="Andrews J."/>
            <person name="Crease T.J."/>
            <person name="Tang H."/>
            <person name="Lucas S.M."/>
            <person name="Robertson H.M."/>
            <person name="Bork P."/>
            <person name="Koonin E.V."/>
            <person name="Zdobnov E.M."/>
            <person name="Grigoriev I.V."/>
            <person name="Lynch M."/>
            <person name="Boore J.L."/>
        </authorList>
    </citation>
    <scope>NUCLEOTIDE SEQUENCE [LARGE SCALE GENOMIC DNA]</scope>
</reference>
<feature type="compositionally biased region" description="Low complexity" evidence="1">
    <location>
        <begin position="424"/>
        <end position="437"/>
    </location>
</feature>